<feature type="repeat" description="TPR" evidence="1">
    <location>
        <begin position="38"/>
        <end position="71"/>
    </location>
</feature>
<name>E3PUM2_ACESD</name>
<dbReference type="KEGG" id="cst:CLOST_2343"/>
<organism evidence="2 3">
    <name type="scientific">Acetoanaerobium sticklandii (strain ATCC 12662 / DSM 519 / JCM 1433 / CCUG 9281 / NCIMB 10654 / HF)</name>
    <name type="common">Clostridium sticklandii</name>
    <dbReference type="NCBI Taxonomy" id="499177"/>
    <lineage>
        <taxon>Bacteria</taxon>
        <taxon>Bacillati</taxon>
        <taxon>Bacillota</taxon>
        <taxon>Clostridia</taxon>
        <taxon>Peptostreptococcales</taxon>
        <taxon>Filifactoraceae</taxon>
        <taxon>Acetoanaerobium</taxon>
    </lineage>
</organism>
<accession>E3PUM2</accession>
<dbReference type="SUPFAM" id="SSF48452">
    <property type="entry name" value="TPR-like"/>
    <property type="match status" value="1"/>
</dbReference>
<dbReference type="SUPFAM" id="SSF53756">
    <property type="entry name" value="UDP-Glycosyltransferase/glycogen phosphorylase"/>
    <property type="match status" value="1"/>
</dbReference>
<dbReference type="InterPro" id="IPR011990">
    <property type="entry name" value="TPR-like_helical_dom_sf"/>
</dbReference>
<dbReference type="Gene3D" id="3.40.50.2000">
    <property type="entry name" value="Glycogen Phosphorylase B"/>
    <property type="match status" value="4"/>
</dbReference>
<dbReference type="GO" id="GO:0016757">
    <property type="term" value="F:glycosyltransferase activity"/>
    <property type="evidence" value="ECO:0007669"/>
    <property type="project" value="TreeGrafter"/>
</dbReference>
<evidence type="ECO:0000313" key="3">
    <source>
        <dbReference type="Proteomes" id="UP000007041"/>
    </source>
</evidence>
<dbReference type="PROSITE" id="PS50005">
    <property type="entry name" value="TPR"/>
    <property type="match status" value="1"/>
</dbReference>
<reference evidence="3" key="1">
    <citation type="journal article" date="2010" name="BMC Genomics">
        <title>Clostridium sticklandii, a specialist in amino acid degradation:revisiting its metabolism through its genome sequence.</title>
        <authorList>
            <person name="Fonknechten N."/>
            <person name="Chaussonnerie S."/>
            <person name="Tricot S."/>
            <person name="Lajus A."/>
            <person name="Andreesen J.R."/>
            <person name="Perchat N."/>
            <person name="Pelletier E."/>
            <person name="Gouyvenoux M."/>
            <person name="Barbe V."/>
            <person name="Salanoubat M."/>
            <person name="Le Paslier D."/>
            <person name="Weissenbach J."/>
            <person name="Cohen G.N."/>
            <person name="Kreimeyer A."/>
        </authorList>
    </citation>
    <scope>NUCLEOTIDE SEQUENCE [LARGE SCALE GENOMIC DNA]</scope>
    <source>
        <strain evidence="3">ATCC 12662 / DSM 519 / JCM 1433 / CCUG 9281 / NCIMB 10654 / HF</strain>
    </source>
</reference>
<evidence type="ECO:0000256" key="1">
    <source>
        <dbReference type="PROSITE-ProRule" id="PRU00339"/>
    </source>
</evidence>
<dbReference type="eggNOG" id="COG0457">
    <property type="taxonomic scope" value="Bacteria"/>
</dbReference>
<dbReference type="PANTHER" id="PTHR45947:SF3">
    <property type="entry name" value="SULFOQUINOVOSYL TRANSFERASE SQD2"/>
    <property type="match status" value="1"/>
</dbReference>
<dbReference type="HOGENOM" id="CLU_047683_0_0_9"/>
<dbReference type="EMBL" id="FP565809">
    <property type="protein sequence ID" value="CBH22460.1"/>
    <property type="molecule type" value="Genomic_DNA"/>
</dbReference>
<protein>
    <submittedName>
        <fullName evidence="2">Uncharacterized protein</fullName>
    </submittedName>
</protein>
<keyword evidence="1" id="KW-0802">TPR repeat</keyword>
<dbReference type="InterPro" id="IPR050194">
    <property type="entry name" value="Glycosyltransferase_grp1"/>
</dbReference>
<dbReference type="STRING" id="1511.CLOST_2343"/>
<evidence type="ECO:0000313" key="2">
    <source>
        <dbReference type="EMBL" id="CBH22460.1"/>
    </source>
</evidence>
<dbReference type="BioCyc" id="CSTI499177:GJE9-2413-MONOMER"/>
<dbReference type="InterPro" id="IPR019734">
    <property type="entry name" value="TPR_rpt"/>
</dbReference>
<gene>
    <name evidence="2" type="ordered locus">CLOST_2343</name>
</gene>
<keyword evidence="3" id="KW-1185">Reference proteome</keyword>
<dbReference type="AlphaFoldDB" id="E3PUM2"/>
<dbReference type="eggNOG" id="COG0438">
    <property type="taxonomic scope" value="Bacteria"/>
</dbReference>
<proteinExistence type="predicted"/>
<dbReference type="PANTHER" id="PTHR45947">
    <property type="entry name" value="SULFOQUINOVOSYL TRANSFERASE SQD2"/>
    <property type="match status" value="1"/>
</dbReference>
<sequence length="459" mass="53757">MYQKDDFKLRIKNSIEENDINQAKILIDKYYKDYEIDIEYFSLLGIIEILEGNYSEAKKTIKSGLDIKPDNYDLLFNMNYLMKNIFTDISEEKRYYIWSRLFNVNLECENPFMNMQKKICDVTTSNILHGTIEIANQMNTLTRGLSNMGFSAKSLNYYPSYLKYKADYEIDLYKGNDVNVANNISKKLASRFINENDIFHFHFGTSLTLDYSDLPLLKELQKKVVMQYWGSDVRLYSKAVKLNPYIKVKDMNEDMIKRKVELISKYIPDCIVDYELAEYVKEFHDNIHYTKVAIDLEKYEYTYDDNLTNSKFMIVHAPTSPEHKGTDYIIKALSELNVDFDFELKLVQGMSNEEATKIYMKADLIIDQILAGSYGVFAVESMAMGKPVISWISDFMKEKYPDDLPIISANPDNIKNTLEYILKNKDILAEIGHKGRLYVEKYHDMNKISKNMVDIYKKI</sequence>
<dbReference type="Proteomes" id="UP000007041">
    <property type="component" value="Chromosome"/>
</dbReference>